<dbReference type="Proteomes" id="UP000233375">
    <property type="component" value="Unassembled WGS sequence"/>
</dbReference>
<dbReference type="InterPro" id="IPR010065">
    <property type="entry name" value="AA_ABC_transptr_permease_3TM"/>
</dbReference>
<comment type="similarity">
    <text evidence="8">Belongs to the binding-protein-dependent transport system permease family.</text>
</comment>
<keyword evidence="3" id="KW-1003">Cell membrane</keyword>
<evidence type="ECO:0000256" key="3">
    <source>
        <dbReference type="ARBA" id="ARBA00022475"/>
    </source>
</evidence>
<dbReference type="InterPro" id="IPR035906">
    <property type="entry name" value="MetI-like_sf"/>
</dbReference>
<dbReference type="SUPFAM" id="SSF161098">
    <property type="entry name" value="MetI-like"/>
    <property type="match status" value="1"/>
</dbReference>
<feature type="transmembrane region" description="Helical" evidence="8">
    <location>
        <begin position="75"/>
        <end position="97"/>
    </location>
</feature>
<name>A0A2N0Z5G3_9BACI</name>
<dbReference type="PANTHER" id="PTHR30614:SF0">
    <property type="entry name" value="L-CYSTINE TRANSPORT SYSTEM PERMEASE PROTEIN TCYL"/>
    <property type="match status" value="1"/>
</dbReference>
<dbReference type="GO" id="GO:0006865">
    <property type="term" value="P:amino acid transport"/>
    <property type="evidence" value="ECO:0007669"/>
    <property type="project" value="UniProtKB-KW"/>
</dbReference>
<evidence type="ECO:0000313" key="11">
    <source>
        <dbReference type="Proteomes" id="UP000233375"/>
    </source>
</evidence>
<keyword evidence="2 8" id="KW-0813">Transport</keyword>
<keyword evidence="6 8" id="KW-1133">Transmembrane helix</keyword>
<dbReference type="CDD" id="cd06261">
    <property type="entry name" value="TM_PBP2"/>
    <property type="match status" value="1"/>
</dbReference>
<keyword evidence="4 8" id="KW-0812">Transmembrane</keyword>
<feature type="transmembrane region" description="Helical" evidence="8">
    <location>
        <begin position="41"/>
        <end position="63"/>
    </location>
</feature>
<evidence type="ECO:0000256" key="4">
    <source>
        <dbReference type="ARBA" id="ARBA00022692"/>
    </source>
</evidence>
<evidence type="ECO:0000256" key="2">
    <source>
        <dbReference type="ARBA" id="ARBA00022448"/>
    </source>
</evidence>
<evidence type="ECO:0000256" key="1">
    <source>
        <dbReference type="ARBA" id="ARBA00004651"/>
    </source>
</evidence>
<dbReference type="Pfam" id="PF00528">
    <property type="entry name" value="BPD_transp_1"/>
    <property type="match status" value="1"/>
</dbReference>
<dbReference type="AlphaFoldDB" id="A0A2N0Z5G3"/>
<dbReference type="EMBL" id="PISE01000011">
    <property type="protein sequence ID" value="PKG24765.1"/>
    <property type="molecule type" value="Genomic_DNA"/>
</dbReference>
<dbReference type="PANTHER" id="PTHR30614">
    <property type="entry name" value="MEMBRANE COMPONENT OF AMINO ACID ABC TRANSPORTER"/>
    <property type="match status" value="1"/>
</dbReference>
<evidence type="ECO:0000256" key="6">
    <source>
        <dbReference type="ARBA" id="ARBA00022989"/>
    </source>
</evidence>
<dbReference type="Gene3D" id="1.10.3720.10">
    <property type="entry name" value="MetI-like"/>
    <property type="match status" value="1"/>
</dbReference>
<evidence type="ECO:0000259" key="9">
    <source>
        <dbReference type="PROSITE" id="PS50928"/>
    </source>
</evidence>
<evidence type="ECO:0000256" key="5">
    <source>
        <dbReference type="ARBA" id="ARBA00022970"/>
    </source>
</evidence>
<dbReference type="GO" id="GO:0043190">
    <property type="term" value="C:ATP-binding cassette (ABC) transporter complex"/>
    <property type="evidence" value="ECO:0007669"/>
    <property type="project" value="InterPro"/>
</dbReference>
<comment type="subcellular location">
    <subcellularLocation>
        <location evidence="1 8">Cell membrane</location>
        <topology evidence="1 8">Multi-pass membrane protein</topology>
    </subcellularLocation>
</comment>
<proteinExistence type="inferred from homology"/>
<keyword evidence="11" id="KW-1185">Reference proteome</keyword>
<organism evidence="10 11">
    <name type="scientific">Niallia nealsonii</name>
    <dbReference type="NCBI Taxonomy" id="115979"/>
    <lineage>
        <taxon>Bacteria</taxon>
        <taxon>Bacillati</taxon>
        <taxon>Bacillota</taxon>
        <taxon>Bacilli</taxon>
        <taxon>Bacillales</taxon>
        <taxon>Bacillaceae</taxon>
        <taxon>Niallia</taxon>
    </lineage>
</organism>
<comment type="caution">
    <text evidence="10">The sequence shown here is derived from an EMBL/GenBank/DDBJ whole genome shotgun (WGS) entry which is preliminary data.</text>
</comment>
<reference evidence="10 11" key="1">
    <citation type="journal article" date="2003" name="Int. J. Syst. Evol. Microbiol.">
        <title>Bacillus nealsonii sp. nov., isolated from a spacecraft-assembly facility, whose spores are gamma-radiation resistant.</title>
        <authorList>
            <person name="Venkateswaran K."/>
            <person name="Kempf M."/>
            <person name="Chen F."/>
            <person name="Satomi M."/>
            <person name="Nicholson W."/>
            <person name="Kern R."/>
        </authorList>
    </citation>
    <scope>NUCLEOTIDE SEQUENCE [LARGE SCALE GENOMIC DNA]</scope>
    <source>
        <strain evidence="10 11">FO-92</strain>
    </source>
</reference>
<dbReference type="PROSITE" id="PS50928">
    <property type="entry name" value="ABC_TM1"/>
    <property type="match status" value="1"/>
</dbReference>
<dbReference type="InterPro" id="IPR000515">
    <property type="entry name" value="MetI-like"/>
</dbReference>
<feature type="domain" description="ABC transmembrane type-1" evidence="9">
    <location>
        <begin position="39"/>
        <end position="226"/>
    </location>
</feature>
<evidence type="ECO:0000256" key="7">
    <source>
        <dbReference type="ARBA" id="ARBA00023136"/>
    </source>
</evidence>
<keyword evidence="7 8" id="KW-0472">Membrane</keyword>
<dbReference type="InterPro" id="IPR043429">
    <property type="entry name" value="ArtM/GltK/GlnP/TcyL/YhdX-like"/>
</dbReference>
<dbReference type="NCBIfam" id="TIGR01726">
    <property type="entry name" value="HEQRo_perm_3TM"/>
    <property type="match status" value="1"/>
</dbReference>
<feature type="transmembrane region" description="Helical" evidence="8">
    <location>
        <begin position="202"/>
        <end position="225"/>
    </location>
</feature>
<evidence type="ECO:0000256" key="8">
    <source>
        <dbReference type="RuleBase" id="RU363032"/>
    </source>
</evidence>
<gene>
    <name evidence="10" type="ORF">CWS01_05830</name>
</gene>
<keyword evidence="5" id="KW-0029">Amino-acid transport</keyword>
<protein>
    <submittedName>
        <fullName evidence="10">ABC transporter permease</fullName>
    </submittedName>
</protein>
<evidence type="ECO:0000313" key="10">
    <source>
        <dbReference type="EMBL" id="PKG24765.1"/>
    </source>
</evidence>
<dbReference type="GO" id="GO:0022857">
    <property type="term" value="F:transmembrane transporter activity"/>
    <property type="evidence" value="ECO:0007669"/>
    <property type="project" value="InterPro"/>
</dbReference>
<sequence length="241" mass="26863">MAPWIYLLITSLSQSVRKGMFLLNFEIIKNGLPLLFQGATVTLSIVLISLILGTLLGFIICLMRISDNKILSSISFLYTWIFRGIPLLILLFIFYYATPFDIRLSSINAAIIALTINNAAYSAEYIRSGMLAVKKGQIEAAEAIGMTPVQIMMRIRIPQTIRIIIPPYISNATSFLKQSAQVSVITVPDLMMNATSLFSTTYTVWETLGVAAVFYLLMTSLLMIFQSWVEKKLDIVKVNGA</sequence>
<accession>A0A2N0Z5G3</accession>